<name>A0A629JLJ6_SALER</name>
<gene>
    <name evidence="1" type="ORF">AC225_04025</name>
    <name evidence="2" type="ORF">GCA67_13570</name>
</gene>
<dbReference type="EMBL" id="AAMCFN010000003">
    <property type="protein sequence ID" value="EDF8745557.1"/>
    <property type="molecule type" value="Genomic_DNA"/>
</dbReference>
<reference evidence="1" key="1">
    <citation type="submission" date="2018-07" db="EMBL/GenBank/DDBJ databases">
        <authorList>
            <consortium name="GenomeTrakr network: Whole genome sequencing for foodborne pathogen traceback"/>
        </authorList>
    </citation>
    <scope>NUCLEOTIDE SEQUENCE</scope>
    <source>
        <strain evidence="1">FLUFL-1644</strain>
    </source>
</reference>
<dbReference type="EMBL" id="AAGMNN010000003">
    <property type="protein sequence ID" value="EBP8808893.1"/>
    <property type="molecule type" value="Genomic_DNA"/>
</dbReference>
<accession>A0A629JLJ6</accession>
<evidence type="ECO:0000313" key="1">
    <source>
        <dbReference type="EMBL" id="EBP8808893.1"/>
    </source>
</evidence>
<comment type="caution">
    <text evidence="2">The sequence shown here is derived from an EMBL/GenBank/DDBJ whole genome shotgun (WGS) entry which is preliminary data.</text>
</comment>
<reference evidence="2" key="2">
    <citation type="submission" date="2019-10" db="EMBL/GenBank/DDBJ databases">
        <authorList>
            <consortium name="PulseNet: The National Subtyping Network for Foodborne Disease Surveillance"/>
            <person name="Tarr C.L."/>
            <person name="Trees E."/>
            <person name="Katz L.S."/>
            <person name="Carleton-Romer H.A."/>
            <person name="Stroika S."/>
            <person name="Kucerova Z."/>
            <person name="Roache K.F."/>
            <person name="Sabol A.L."/>
            <person name="Besser J."/>
            <person name="Gerner-Smidt P."/>
        </authorList>
    </citation>
    <scope>NUCLEOTIDE SEQUENCE</scope>
    <source>
        <strain evidence="2">PNUSAS108670</strain>
    </source>
</reference>
<dbReference type="AlphaFoldDB" id="A0A629JLJ6"/>
<evidence type="ECO:0000313" key="2">
    <source>
        <dbReference type="EMBL" id="EDF8745557.1"/>
    </source>
</evidence>
<organism evidence="2">
    <name type="scientific">Salmonella enterica</name>
    <name type="common">Salmonella choleraesuis</name>
    <dbReference type="NCBI Taxonomy" id="28901"/>
    <lineage>
        <taxon>Bacteria</taxon>
        <taxon>Pseudomonadati</taxon>
        <taxon>Pseudomonadota</taxon>
        <taxon>Gammaproteobacteria</taxon>
        <taxon>Enterobacterales</taxon>
        <taxon>Enterobacteriaceae</taxon>
        <taxon>Salmonella</taxon>
    </lineage>
</organism>
<sequence>MRNERLQVRRSQAAARRSVNEGVEYVKVTMTKEHASRVSRAFYDSRNDKGNYEFVCVAE</sequence>
<protein>
    <submittedName>
        <fullName evidence="2">Uncharacterized protein</fullName>
    </submittedName>
</protein>
<proteinExistence type="predicted"/>